<evidence type="ECO:0000259" key="1">
    <source>
        <dbReference type="Pfam" id="PF01575"/>
    </source>
</evidence>
<dbReference type="InterPro" id="IPR002539">
    <property type="entry name" value="MaoC-like_dom"/>
</dbReference>
<dbReference type="CDD" id="cd03449">
    <property type="entry name" value="R_hydratase"/>
    <property type="match status" value="1"/>
</dbReference>
<sequence>MIKPGDVYTHSVEFKQEDVNKFAEITGDCNPIHIDAAYAANTIFKRPIVHGFLSGAVFSKVFGTLFPGEGTIYLSQEMKFLAPIFVDEPYEARFEVLEVNTEKHVGIISCTLQNSQGTACIVGNAKLKHDKQFV</sequence>
<reference evidence="2 3" key="1">
    <citation type="submission" date="2019-03" db="EMBL/GenBank/DDBJ databases">
        <title>Genomic Encyclopedia of Archaeal and Bacterial Type Strains, Phase II (KMG-II): from individual species to whole genera.</title>
        <authorList>
            <person name="Goeker M."/>
        </authorList>
    </citation>
    <scope>NUCLEOTIDE SEQUENCE [LARGE SCALE GENOMIC DNA]</scope>
    <source>
        <strain evidence="2 3">RL-C</strain>
    </source>
</reference>
<dbReference type="Pfam" id="PF01575">
    <property type="entry name" value="MaoC_dehydratas"/>
    <property type="match status" value="1"/>
</dbReference>
<dbReference type="InterPro" id="IPR029069">
    <property type="entry name" value="HotDog_dom_sf"/>
</dbReference>
<dbReference type="OrthoDB" id="9801625at2"/>
<dbReference type="RefSeq" id="WP_131840414.1">
    <property type="nucleotide sequence ID" value="NZ_SLWB01000019.1"/>
</dbReference>
<dbReference type="Gene3D" id="3.10.129.10">
    <property type="entry name" value="Hotdog Thioesterase"/>
    <property type="match status" value="1"/>
</dbReference>
<protein>
    <submittedName>
        <fullName evidence="2">MaoC dehydratase-like protein</fullName>
    </submittedName>
</protein>
<dbReference type="PANTHER" id="PTHR43437">
    <property type="entry name" value="HYDROXYACYL-THIOESTER DEHYDRATASE TYPE 2, MITOCHONDRIAL-RELATED"/>
    <property type="match status" value="1"/>
</dbReference>
<keyword evidence="3" id="KW-1185">Reference proteome</keyword>
<name>A0A4R2E8S2_9BACT</name>
<organism evidence="2 3">
    <name type="scientific">Acetobacteroides hydrogenigenes</name>
    <dbReference type="NCBI Taxonomy" id="979970"/>
    <lineage>
        <taxon>Bacteria</taxon>
        <taxon>Pseudomonadati</taxon>
        <taxon>Bacteroidota</taxon>
        <taxon>Bacteroidia</taxon>
        <taxon>Bacteroidales</taxon>
        <taxon>Rikenellaceae</taxon>
        <taxon>Acetobacteroides</taxon>
    </lineage>
</organism>
<dbReference type="SUPFAM" id="SSF54637">
    <property type="entry name" value="Thioesterase/thiol ester dehydrase-isomerase"/>
    <property type="match status" value="1"/>
</dbReference>
<gene>
    <name evidence="2" type="ORF">CLV25_1197</name>
</gene>
<dbReference type="InterPro" id="IPR050965">
    <property type="entry name" value="UPF0336/Enoyl-CoA_hydratase"/>
</dbReference>
<dbReference type="PANTHER" id="PTHR43437:SF3">
    <property type="entry name" value="HYDROXYACYL-THIOESTER DEHYDRATASE TYPE 2, MITOCHONDRIAL"/>
    <property type="match status" value="1"/>
</dbReference>
<dbReference type="EMBL" id="SLWB01000019">
    <property type="protein sequence ID" value="TCN62174.1"/>
    <property type="molecule type" value="Genomic_DNA"/>
</dbReference>
<accession>A0A4R2E8S2</accession>
<feature type="domain" description="MaoC-like" evidence="1">
    <location>
        <begin position="10"/>
        <end position="101"/>
    </location>
</feature>
<comment type="caution">
    <text evidence="2">The sequence shown here is derived from an EMBL/GenBank/DDBJ whole genome shotgun (WGS) entry which is preliminary data.</text>
</comment>
<dbReference type="Proteomes" id="UP000294830">
    <property type="component" value="Unassembled WGS sequence"/>
</dbReference>
<dbReference type="GO" id="GO:0006633">
    <property type="term" value="P:fatty acid biosynthetic process"/>
    <property type="evidence" value="ECO:0007669"/>
    <property type="project" value="TreeGrafter"/>
</dbReference>
<proteinExistence type="predicted"/>
<evidence type="ECO:0000313" key="2">
    <source>
        <dbReference type="EMBL" id="TCN62174.1"/>
    </source>
</evidence>
<dbReference type="GO" id="GO:0019171">
    <property type="term" value="F:(3R)-hydroxyacyl-[acyl-carrier-protein] dehydratase activity"/>
    <property type="evidence" value="ECO:0007669"/>
    <property type="project" value="TreeGrafter"/>
</dbReference>
<dbReference type="AlphaFoldDB" id="A0A4R2E8S2"/>
<evidence type="ECO:0000313" key="3">
    <source>
        <dbReference type="Proteomes" id="UP000294830"/>
    </source>
</evidence>